<evidence type="ECO:0000313" key="2">
    <source>
        <dbReference type="EMBL" id="EGX52930.1"/>
    </source>
</evidence>
<gene>
    <name evidence="2" type="ORF">AOL_s00007g266</name>
</gene>
<sequence>MASQKNISAPAHAHTTKSGYMRNVPSTALWPLAAAVRVKQLIEGVYSDINALGYRSRSSRSRKKNHKHKSPQSSSASAHPVGTPFPQEDAHGANKSRGRRSRSNTETPSDNGGSEQQRVRNNIRSQMHNGVGSISVPNTTQNPSSIQRVTSPSYDTERQIRTMHSILQGEVGYQNLNSRNFSGNSEISVLSRVEDMNLPQVFQDFKDIFSRAHDWCREHSLHSPPSLEWWNNNTTDGVSELPGVLVSNSKTPLEFNQLKIYTIGELGRAYLCSKIVEGIFPDPESDPSLPLSNDPNFEPKDLWAEEHIARYLAGLEAEIHTVNAGRPHTLAKIELWRSHTVSLLNPILEDNGAALDPQSRGGIFAERLFGRYAQVIGIRDTTDHIAAKAEFDQMISKAIRVSRQLRQHHLKFIVKYPPGSAPGHRSSSLNCKAPNKARAVHDDGTLEALEEQVESPAGPIKRNPNEISIVYRPILHILGSNGRVQATPVKVGCLR</sequence>
<organism evidence="2 3">
    <name type="scientific">Arthrobotrys oligospora (strain ATCC 24927 / CBS 115.81 / DSM 1491)</name>
    <name type="common">Nematode-trapping fungus</name>
    <name type="synonym">Didymozoophaga oligospora</name>
    <dbReference type="NCBI Taxonomy" id="756982"/>
    <lineage>
        <taxon>Eukaryota</taxon>
        <taxon>Fungi</taxon>
        <taxon>Dikarya</taxon>
        <taxon>Ascomycota</taxon>
        <taxon>Pezizomycotina</taxon>
        <taxon>Orbiliomycetes</taxon>
        <taxon>Orbiliales</taxon>
        <taxon>Orbiliaceae</taxon>
        <taxon>Orbilia</taxon>
        <taxon>Orbilia oligospora</taxon>
    </lineage>
</organism>
<dbReference type="InParanoid" id="G1X1V7"/>
<evidence type="ECO:0000313" key="3">
    <source>
        <dbReference type="Proteomes" id="UP000008784"/>
    </source>
</evidence>
<dbReference type="GeneID" id="22889374"/>
<dbReference type="HOGENOM" id="CLU_550882_0_0_1"/>
<keyword evidence="3" id="KW-1185">Reference proteome</keyword>
<feature type="compositionally biased region" description="Basic residues" evidence="1">
    <location>
        <begin position="57"/>
        <end position="70"/>
    </location>
</feature>
<protein>
    <submittedName>
        <fullName evidence="2">Uncharacterized protein</fullName>
    </submittedName>
</protein>
<accession>G1X1V7</accession>
<dbReference type="EMBL" id="ADOT01000016">
    <property type="protein sequence ID" value="EGX52930.1"/>
    <property type="molecule type" value="Genomic_DNA"/>
</dbReference>
<name>G1X1V7_ARTOA</name>
<dbReference type="Proteomes" id="UP000008784">
    <property type="component" value="Unassembled WGS sequence"/>
</dbReference>
<proteinExistence type="predicted"/>
<comment type="caution">
    <text evidence="2">The sequence shown here is derived from an EMBL/GenBank/DDBJ whole genome shotgun (WGS) entry which is preliminary data.</text>
</comment>
<reference evidence="2 3" key="1">
    <citation type="journal article" date="2011" name="PLoS Pathog.">
        <title>Genomic and proteomic analyses of the fungus Arthrobotrys oligospora provide insights into nematode-trap formation.</title>
        <authorList>
            <person name="Yang J."/>
            <person name="Wang L."/>
            <person name="Ji X."/>
            <person name="Feng Y."/>
            <person name="Li X."/>
            <person name="Zou C."/>
            <person name="Xu J."/>
            <person name="Ren Y."/>
            <person name="Mi Q."/>
            <person name="Wu J."/>
            <person name="Liu S."/>
            <person name="Liu Y."/>
            <person name="Huang X."/>
            <person name="Wang H."/>
            <person name="Niu X."/>
            <person name="Li J."/>
            <person name="Liang L."/>
            <person name="Luo Y."/>
            <person name="Ji K."/>
            <person name="Zhou W."/>
            <person name="Yu Z."/>
            <person name="Li G."/>
            <person name="Liu Y."/>
            <person name="Li L."/>
            <person name="Qiao M."/>
            <person name="Feng L."/>
            <person name="Zhang K.-Q."/>
        </authorList>
    </citation>
    <scope>NUCLEOTIDE SEQUENCE [LARGE SCALE GENOMIC DNA]</scope>
    <source>
        <strain evidence="3">ATCC 24927 / CBS 115.81 / DSM 1491</strain>
    </source>
</reference>
<dbReference type="OrthoDB" id="5354584at2759"/>
<feature type="region of interest" description="Disordered" evidence="1">
    <location>
        <begin position="55"/>
        <end position="156"/>
    </location>
</feature>
<feature type="compositionally biased region" description="Polar residues" evidence="1">
    <location>
        <begin position="135"/>
        <end position="154"/>
    </location>
</feature>
<evidence type="ECO:0000256" key="1">
    <source>
        <dbReference type="SAM" id="MobiDB-lite"/>
    </source>
</evidence>
<dbReference type="RefSeq" id="XP_011118469.1">
    <property type="nucleotide sequence ID" value="XM_011120167.1"/>
</dbReference>
<feature type="compositionally biased region" description="Polar residues" evidence="1">
    <location>
        <begin position="104"/>
        <end position="128"/>
    </location>
</feature>
<dbReference type="AlphaFoldDB" id="G1X1V7"/>